<reference evidence="3 4" key="1">
    <citation type="submission" date="2019-02" db="EMBL/GenBank/DDBJ databases">
        <title>Genome sequence of the sea-ice species Brumimicrobium glaciale.</title>
        <authorList>
            <person name="Bowman J.P."/>
        </authorList>
    </citation>
    <scope>NUCLEOTIDE SEQUENCE [LARGE SCALE GENOMIC DNA]</scope>
    <source>
        <strain evidence="3 4">IC156</strain>
    </source>
</reference>
<dbReference type="CDD" id="cd00146">
    <property type="entry name" value="PKD"/>
    <property type="match status" value="1"/>
</dbReference>
<dbReference type="Gene3D" id="2.60.40.10">
    <property type="entry name" value="Immunoglobulins"/>
    <property type="match status" value="2"/>
</dbReference>
<proteinExistence type="predicted"/>
<protein>
    <submittedName>
        <fullName evidence="3">T9SS type B sorting domain-containing protein</fullName>
    </submittedName>
</protein>
<dbReference type="InterPro" id="IPR022409">
    <property type="entry name" value="PKD/Chitinase_dom"/>
</dbReference>
<evidence type="ECO:0000313" key="3">
    <source>
        <dbReference type="EMBL" id="RYM34594.1"/>
    </source>
</evidence>
<dbReference type="InterPro" id="IPR026341">
    <property type="entry name" value="T9SS_type_B"/>
</dbReference>
<evidence type="ECO:0000259" key="2">
    <source>
        <dbReference type="PROSITE" id="PS50093"/>
    </source>
</evidence>
<dbReference type="Pfam" id="PF18911">
    <property type="entry name" value="PKD_4"/>
    <property type="match status" value="1"/>
</dbReference>
<keyword evidence="1" id="KW-0812">Transmembrane</keyword>
<dbReference type="EMBL" id="SETE01000002">
    <property type="protein sequence ID" value="RYM34594.1"/>
    <property type="molecule type" value="Genomic_DNA"/>
</dbReference>
<feature type="transmembrane region" description="Helical" evidence="1">
    <location>
        <begin position="12"/>
        <end position="34"/>
    </location>
</feature>
<evidence type="ECO:0000256" key="1">
    <source>
        <dbReference type="SAM" id="Phobius"/>
    </source>
</evidence>
<sequence>MKIQIDYNRRFLIMVIYTIIIFSSITNLNAQIIFQESFNSADGTTSGTANGINWSSSCPTCLSGDYWEVKAGVFEGNDTNGEAIWETTSPIDISNCNNIEIDFSIESVGSMEGCGTGCNSVDWVRFQYNIDGNGWVDPSNSSYCSGACGNINVVASDDTPLMTYSTGCIPNTGSNLQIRISVQTWAGSEYWRIDDVTVNCSSSNAGSNGNLNICSTSPTVNLFNQLGGNPANNGTWTGASALTGGNLGTFNPTTMNAGIYTYTVGTGTCQESSTVTVNINSTGNAGNNNTINLCDNSATLNLFDQLGGNPDNNGIWSGASTLTGGNLGTFNPTTMNAGIYTYTAGTGTCQGSSAVTVNINSTGNAGNNNTINLCDNSATLNLFDQLGGNPDNNGIWSGASTLTGGNLGTFNPTTMNAGIYTYTVGTGTCQESSTVTVNINSTGNAGNNNTINLCDNSATLNLFDQLGGNPANNGTWTGASTLTGGNLGTFDPASMMEGIYIYNAITVEGCLYTDQIEIEVNNLPSTNFTADFLKGCESHLVNFNITSNTTLVDCLWEFGDGNTSNQMNSASNLYTSAGIYSVTLTVTDENGCVASNSKANYIEVMPNPITQFSTDPITIPIGEPDVNFTNESSYANNFTWDFGDDSPKENNFNAFHTFKASNGDSFMITLIALNENGCSDTAQFELITEEKLDYFIPNAFTPNGDKFNNNFKPIFTSEFDPMNYQLQIYNRWGEIIFESNNAEIGWDGSYDNRMVEEGVYIWIVRFKGITNSTGQMSKGMVNLIR</sequence>
<dbReference type="Proteomes" id="UP000293952">
    <property type="component" value="Unassembled WGS sequence"/>
</dbReference>
<dbReference type="SUPFAM" id="SSF49299">
    <property type="entry name" value="PKD domain"/>
    <property type="match status" value="2"/>
</dbReference>
<keyword evidence="4" id="KW-1185">Reference proteome</keyword>
<name>A0A4Q4KPX4_9FLAO</name>
<keyword evidence="1" id="KW-0472">Membrane</keyword>
<dbReference type="Pfam" id="PF13585">
    <property type="entry name" value="CHU_C"/>
    <property type="match status" value="1"/>
</dbReference>
<evidence type="ECO:0000313" key="4">
    <source>
        <dbReference type="Proteomes" id="UP000293952"/>
    </source>
</evidence>
<organism evidence="3 4">
    <name type="scientific">Brumimicrobium glaciale</name>
    <dbReference type="NCBI Taxonomy" id="200475"/>
    <lineage>
        <taxon>Bacteria</taxon>
        <taxon>Pseudomonadati</taxon>
        <taxon>Bacteroidota</taxon>
        <taxon>Flavobacteriia</taxon>
        <taxon>Flavobacteriales</taxon>
        <taxon>Crocinitomicaceae</taxon>
        <taxon>Brumimicrobium</taxon>
    </lineage>
</organism>
<dbReference type="InterPro" id="IPR013783">
    <property type="entry name" value="Ig-like_fold"/>
</dbReference>
<comment type="caution">
    <text evidence="3">The sequence shown here is derived from an EMBL/GenBank/DDBJ whole genome shotgun (WGS) entry which is preliminary data.</text>
</comment>
<dbReference type="AlphaFoldDB" id="A0A4Q4KPX4"/>
<accession>A0A4Q4KPX4</accession>
<dbReference type="RefSeq" id="WP_130092603.1">
    <property type="nucleotide sequence ID" value="NZ_SETE01000002.1"/>
</dbReference>
<gene>
    <name evidence="3" type="ORF">ERX46_04255</name>
</gene>
<dbReference type="NCBIfam" id="TIGR04131">
    <property type="entry name" value="Bac_Flav_CTERM"/>
    <property type="match status" value="1"/>
</dbReference>
<feature type="domain" description="PKD" evidence="2">
    <location>
        <begin position="556"/>
        <end position="609"/>
    </location>
</feature>
<dbReference type="InterPro" id="IPR000601">
    <property type="entry name" value="PKD_dom"/>
</dbReference>
<dbReference type="OrthoDB" id="1236981at2"/>
<dbReference type="PROSITE" id="PS50093">
    <property type="entry name" value="PKD"/>
    <property type="match status" value="1"/>
</dbReference>
<keyword evidence="1" id="KW-1133">Transmembrane helix</keyword>
<dbReference type="SMART" id="SM00089">
    <property type="entry name" value="PKD"/>
    <property type="match status" value="2"/>
</dbReference>
<dbReference type="InterPro" id="IPR035986">
    <property type="entry name" value="PKD_dom_sf"/>
</dbReference>